<keyword evidence="3 7" id="KW-0547">Nucleotide-binding</keyword>
<dbReference type="EMBL" id="JAXQNO010000022">
    <property type="protein sequence ID" value="KAK4767055.1"/>
    <property type="molecule type" value="Genomic_DNA"/>
</dbReference>
<keyword evidence="5 8" id="KW-0175">Coiled coil</keyword>
<dbReference type="AlphaFoldDB" id="A0AAN7KHU3"/>
<evidence type="ECO:0000256" key="2">
    <source>
        <dbReference type="ARBA" id="ARBA00022701"/>
    </source>
</evidence>
<dbReference type="SMART" id="SM00129">
    <property type="entry name" value="KISc"/>
    <property type="match status" value="1"/>
</dbReference>
<feature type="coiled-coil region" evidence="8">
    <location>
        <begin position="720"/>
        <end position="750"/>
    </location>
</feature>
<feature type="compositionally biased region" description="Basic and acidic residues" evidence="9">
    <location>
        <begin position="940"/>
        <end position="954"/>
    </location>
</feature>
<feature type="domain" description="Calponin-homology (CH)" evidence="10">
    <location>
        <begin position="23"/>
        <end position="147"/>
    </location>
</feature>
<feature type="coiled-coil region" evidence="8">
    <location>
        <begin position="315"/>
        <end position="349"/>
    </location>
</feature>
<dbReference type="InterPro" id="IPR036961">
    <property type="entry name" value="Kinesin_motor_dom_sf"/>
</dbReference>
<dbReference type="InterPro" id="IPR027417">
    <property type="entry name" value="P-loop_NTPase"/>
</dbReference>
<keyword evidence="4 7" id="KW-0067">ATP-binding</keyword>
<organism evidence="12 13">
    <name type="scientific">Trapa natans</name>
    <name type="common">Water chestnut</name>
    <dbReference type="NCBI Taxonomy" id="22666"/>
    <lineage>
        <taxon>Eukaryota</taxon>
        <taxon>Viridiplantae</taxon>
        <taxon>Streptophyta</taxon>
        <taxon>Embryophyta</taxon>
        <taxon>Tracheophyta</taxon>
        <taxon>Spermatophyta</taxon>
        <taxon>Magnoliopsida</taxon>
        <taxon>eudicotyledons</taxon>
        <taxon>Gunneridae</taxon>
        <taxon>Pentapetalae</taxon>
        <taxon>rosids</taxon>
        <taxon>malvids</taxon>
        <taxon>Myrtales</taxon>
        <taxon>Lythraceae</taxon>
        <taxon>Trapa</taxon>
    </lineage>
</organism>
<dbReference type="Proteomes" id="UP001346149">
    <property type="component" value="Unassembled WGS sequence"/>
</dbReference>
<evidence type="ECO:0000256" key="8">
    <source>
        <dbReference type="SAM" id="Coils"/>
    </source>
</evidence>
<dbReference type="PROSITE" id="PS50021">
    <property type="entry name" value="CH"/>
    <property type="match status" value="1"/>
</dbReference>
<feature type="compositionally biased region" description="Polar residues" evidence="9">
    <location>
        <begin position="1014"/>
        <end position="1025"/>
    </location>
</feature>
<dbReference type="FunFam" id="3.40.850.10:FF:000103">
    <property type="entry name" value="Kinesin-like protein KIN-14A"/>
    <property type="match status" value="1"/>
</dbReference>
<reference evidence="12 13" key="1">
    <citation type="journal article" date="2023" name="Hortic Res">
        <title>Pangenome of water caltrop reveals structural variations and asymmetric subgenome divergence after allopolyploidization.</title>
        <authorList>
            <person name="Zhang X."/>
            <person name="Chen Y."/>
            <person name="Wang L."/>
            <person name="Yuan Y."/>
            <person name="Fang M."/>
            <person name="Shi L."/>
            <person name="Lu R."/>
            <person name="Comes H.P."/>
            <person name="Ma Y."/>
            <person name="Chen Y."/>
            <person name="Huang G."/>
            <person name="Zhou Y."/>
            <person name="Zheng Z."/>
            <person name="Qiu Y."/>
        </authorList>
    </citation>
    <scope>NUCLEOTIDE SEQUENCE [LARGE SCALE GENOMIC DNA]</scope>
    <source>
        <strain evidence="12">F231</strain>
    </source>
</reference>
<dbReference type="SMART" id="SM00033">
    <property type="entry name" value="CH"/>
    <property type="match status" value="1"/>
</dbReference>
<evidence type="ECO:0000259" key="10">
    <source>
        <dbReference type="PROSITE" id="PS50021"/>
    </source>
</evidence>
<dbReference type="GO" id="GO:0008017">
    <property type="term" value="F:microtubule binding"/>
    <property type="evidence" value="ECO:0007669"/>
    <property type="project" value="InterPro"/>
</dbReference>
<evidence type="ECO:0000256" key="4">
    <source>
        <dbReference type="ARBA" id="ARBA00022840"/>
    </source>
</evidence>
<comment type="similarity">
    <text evidence="1">Belongs to the TRAFAC class myosin-kinesin ATPase superfamily. Kinesin family. KIN-14 subfamily.</text>
</comment>
<dbReference type="SUPFAM" id="SSF47576">
    <property type="entry name" value="Calponin-homology domain, CH-domain"/>
    <property type="match status" value="1"/>
</dbReference>
<dbReference type="Pfam" id="PF00307">
    <property type="entry name" value="CH"/>
    <property type="match status" value="1"/>
</dbReference>
<feature type="compositionally biased region" description="Polar residues" evidence="9">
    <location>
        <begin position="898"/>
        <end position="917"/>
    </location>
</feature>
<dbReference type="Pfam" id="PF00225">
    <property type="entry name" value="Kinesin"/>
    <property type="match status" value="1"/>
</dbReference>
<dbReference type="GO" id="GO:0005524">
    <property type="term" value="F:ATP binding"/>
    <property type="evidence" value="ECO:0007669"/>
    <property type="project" value="UniProtKB-UniRule"/>
</dbReference>
<dbReference type="GO" id="GO:0003777">
    <property type="term" value="F:microtubule motor activity"/>
    <property type="evidence" value="ECO:0007669"/>
    <property type="project" value="InterPro"/>
</dbReference>
<dbReference type="PROSITE" id="PS50067">
    <property type="entry name" value="KINESIN_MOTOR_2"/>
    <property type="match status" value="1"/>
</dbReference>
<evidence type="ECO:0000256" key="6">
    <source>
        <dbReference type="ARBA" id="ARBA00023175"/>
    </source>
</evidence>
<evidence type="ECO:0000256" key="1">
    <source>
        <dbReference type="ARBA" id="ARBA00010899"/>
    </source>
</evidence>
<evidence type="ECO:0000313" key="12">
    <source>
        <dbReference type="EMBL" id="KAK4767055.1"/>
    </source>
</evidence>
<dbReference type="PANTHER" id="PTHR47972:SF4">
    <property type="entry name" value="KINESIN-LIKE PROTEIN KIN-14L"/>
    <property type="match status" value="1"/>
</dbReference>
<evidence type="ECO:0000313" key="13">
    <source>
        <dbReference type="Proteomes" id="UP001346149"/>
    </source>
</evidence>
<feature type="region of interest" description="Disordered" evidence="9">
    <location>
        <begin position="868"/>
        <end position="1025"/>
    </location>
</feature>
<feature type="compositionally biased region" description="Polar residues" evidence="9">
    <location>
        <begin position="960"/>
        <end position="979"/>
    </location>
</feature>
<keyword evidence="13" id="KW-1185">Reference proteome</keyword>
<dbReference type="InterPro" id="IPR001715">
    <property type="entry name" value="CH_dom"/>
</dbReference>
<dbReference type="PANTHER" id="PTHR47972">
    <property type="entry name" value="KINESIN-LIKE PROTEIN KLP-3"/>
    <property type="match status" value="1"/>
</dbReference>
<dbReference type="InterPro" id="IPR036872">
    <property type="entry name" value="CH_dom_sf"/>
</dbReference>
<evidence type="ECO:0000256" key="9">
    <source>
        <dbReference type="SAM" id="MobiDB-lite"/>
    </source>
</evidence>
<evidence type="ECO:0000256" key="5">
    <source>
        <dbReference type="ARBA" id="ARBA00023054"/>
    </source>
</evidence>
<keyword evidence="2" id="KW-0493">Microtubule</keyword>
<dbReference type="PRINTS" id="PR00380">
    <property type="entry name" value="KINESINHEAVY"/>
</dbReference>
<sequence length="1025" mass="113840">MEDFARKGSRGISFASRKAEETAWRLYQAVGWLGSVVGPLGLSSQPSETEFISCLRNGQVLCNAINKVHPGAVPKVVENNPAQKTPCGETQPLHAYQYFENVKNFLVAIEELKLPAFEASDLERDNLEAGSSAKVVDCILGLKAYHERKQVAGCGNGLFKHTRSPMVTHSVSRNHAWGRAPPPPSSDSFQCLDMPSTCQKQQSASEERVLEESLVRMLANYMAEAKENFDGDLLSTLSNGNIKTVKDPVKFLGKIVSTCVGDPQLNAVFEEYYAKRDRSSLHSAQPPLGEHSSTTSSVCRRSCLRKGNCNHWQKFQMQERELSAIKNLLTKAKTEFHELQRQLQRDMQELGVQVQEMSMAALGYHQVVKENRDLYNMVQDLKGNIRVYCRIRPIFNEEARSIVDFIGQDDSLVISDPSKPQREGRKIFKFNKVFGPTSSQNDIYADTQPLIRSVMDGYNVCIFAYGQTGSGKTHTMSCPSGGLANDMGINHLALNDLFHLSSMRKDIAEYEIQVQMVEIYNEQVRDLLAEDSSNTKYPFMLKLLEIRSCTADGGLSLPDATMHSVKSTADVIKLMKLGDDNRVISSTVLNNRSSRSHSILTVHVSGKDISGCTLRSCLHLIDLAGSERVDKSEVTGERLKEAQYINKSLSCLGDVITSLAQKNSHIPYRNSKLTLLLQHSLGGHAKTLMFAHINPERDSFGETISTLKFAQRVSSVELGAARMNKENSEVMQLKEQVENLKAALANKRAQSVQLSSTRHISSVEKPKAYLERTPPRPRRLSIENCTSNTAIKYEKSVNCEERKTKTPGPIRLRRLSIEGPRMGEKDGLQVQVSGGDMLTPRNGDLQEEFHRRKAPQSPASITKKQVAKMKSKQRAPTNEVLKTPEPSSLLSRNGVRTLMQSDMNFSRDTQTPNSMISKANGKGSHIRKSLRTIGKLISVSEKRTPSSRQLRDSAEVPSPITGTSVISSNGRASRRQSLTGIPLPGGAELRSRRSSLGDVNRNDTRTAKTPPPVHQSSSNTTKRWL</sequence>
<keyword evidence="6 7" id="KW-0505">Motor protein</keyword>
<protein>
    <submittedName>
        <fullName evidence="12">Uncharacterized protein</fullName>
    </submittedName>
</protein>
<dbReference type="InterPro" id="IPR027640">
    <property type="entry name" value="Kinesin-like_fam"/>
</dbReference>
<gene>
    <name evidence="12" type="ORF">SAY86_014806</name>
</gene>
<dbReference type="GO" id="GO:0007018">
    <property type="term" value="P:microtubule-based movement"/>
    <property type="evidence" value="ECO:0007669"/>
    <property type="project" value="InterPro"/>
</dbReference>
<dbReference type="FunFam" id="1.10.418.10:FF:000073">
    <property type="entry name" value="Kinesin-like protein KIN-14L"/>
    <property type="match status" value="1"/>
</dbReference>
<dbReference type="Gene3D" id="1.10.418.10">
    <property type="entry name" value="Calponin-like domain"/>
    <property type="match status" value="1"/>
</dbReference>
<evidence type="ECO:0000256" key="7">
    <source>
        <dbReference type="PROSITE-ProRule" id="PRU00283"/>
    </source>
</evidence>
<dbReference type="SUPFAM" id="SSF52540">
    <property type="entry name" value="P-loop containing nucleoside triphosphate hydrolases"/>
    <property type="match status" value="1"/>
</dbReference>
<name>A0AAN7KHU3_TRANT</name>
<feature type="domain" description="Kinesin motor" evidence="11">
    <location>
        <begin position="384"/>
        <end position="716"/>
    </location>
</feature>
<proteinExistence type="inferred from homology"/>
<dbReference type="Gene3D" id="3.40.850.10">
    <property type="entry name" value="Kinesin motor domain"/>
    <property type="match status" value="1"/>
</dbReference>
<comment type="caution">
    <text evidence="12">The sequence shown here is derived from an EMBL/GenBank/DDBJ whole genome shotgun (WGS) entry which is preliminary data.</text>
</comment>
<evidence type="ECO:0000256" key="3">
    <source>
        <dbReference type="ARBA" id="ARBA00022741"/>
    </source>
</evidence>
<evidence type="ECO:0000259" key="11">
    <source>
        <dbReference type="PROSITE" id="PS50067"/>
    </source>
</evidence>
<dbReference type="InterPro" id="IPR001752">
    <property type="entry name" value="Kinesin_motor_dom"/>
</dbReference>
<accession>A0AAN7KHU3</accession>
<dbReference type="GO" id="GO:0005874">
    <property type="term" value="C:microtubule"/>
    <property type="evidence" value="ECO:0007669"/>
    <property type="project" value="UniProtKB-KW"/>
</dbReference>
<feature type="binding site" evidence="7">
    <location>
        <begin position="466"/>
        <end position="473"/>
    </location>
    <ligand>
        <name>ATP</name>
        <dbReference type="ChEBI" id="CHEBI:30616"/>
    </ligand>
</feature>
<dbReference type="CDD" id="cd21203">
    <property type="entry name" value="CH_AtKIN14-like"/>
    <property type="match status" value="1"/>
</dbReference>